<evidence type="ECO:0000313" key="6">
    <source>
        <dbReference type="Proteomes" id="UP000541185"/>
    </source>
</evidence>
<gene>
    <name evidence="5" type="ORF">HHL11_00810</name>
</gene>
<dbReference type="CDD" id="cd02440">
    <property type="entry name" value="AdoMet_MTases"/>
    <property type="match status" value="1"/>
</dbReference>
<dbReference type="AlphaFoldDB" id="A0A848H3A4"/>
<keyword evidence="2 5" id="KW-0808">Transferase</keyword>
<evidence type="ECO:0000256" key="3">
    <source>
        <dbReference type="ARBA" id="ARBA00022691"/>
    </source>
</evidence>
<dbReference type="InterPro" id="IPR041698">
    <property type="entry name" value="Methyltransf_25"/>
</dbReference>
<evidence type="ECO:0000256" key="1">
    <source>
        <dbReference type="ARBA" id="ARBA00022603"/>
    </source>
</evidence>
<reference evidence="5 6" key="1">
    <citation type="submission" date="2020-04" db="EMBL/GenBank/DDBJ databases">
        <title>Ramlibacter sp. G-1-2-2 isolated from soil.</title>
        <authorList>
            <person name="Dahal R.H."/>
        </authorList>
    </citation>
    <scope>NUCLEOTIDE SEQUENCE [LARGE SCALE GENOMIC DNA]</scope>
    <source>
        <strain evidence="5 6">G-1-2-2</strain>
    </source>
</reference>
<dbReference type="GO" id="GO:0008168">
    <property type="term" value="F:methyltransferase activity"/>
    <property type="evidence" value="ECO:0007669"/>
    <property type="project" value="UniProtKB-KW"/>
</dbReference>
<evidence type="ECO:0000256" key="2">
    <source>
        <dbReference type="ARBA" id="ARBA00022679"/>
    </source>
</evidence>
<dbReference type="RefSeq" id="WP_169416487.1">
    <property type="nucleotide sequence ID" value="NZ_JABBFX010000001.1"/>
</dbReference>
<protein>
    <submittedName>
        <fullName evidence="5">Class I SAM-dependent methyltransferase</fullName>
    </submittedName>
</protein>
<sequence>MTDPTDPRNPVLAGYAADAKALIPRYEAVRSVDKLAPVAYLLPRKPSRVADIGAGTGVDAAWFAAQGHSVLAIEPTKELREAGRQLHPSANIVWLDDSLPALEKALSTDERFDLVLACGVWAHLSEEARGEALASMTRLLAPGGLLILSIRHGPSAPGRPTYPAPVEQVIAQASGLRLIFHGEADSVQAANRAAGVTWSWLAFRTAPAP</sequence>
<dbReference type="InterPro" id="IPR029063">
    <property type="entry name" value="SAM-dependent_MTases_sf"/>
</dbReference>
<dbReference type="Pfam" id="PF13649">
    <property type="entry name" value="Methyltransf_25"/>
    <property type="match status" value="1"/>
</dbReference>
<dbReference type="GO" id="GO:0032259">
    <property type="term" value="P:methylation"/>
    <property type="evidence" value="ECO:0007669"/>
    <property type="project" value="UniProtKB-KW"/>
</dbReference>
<dbReference type="PANTHER" id="PTHR43464">
    <property type="entry name" value="METHYLTRANSFERASE"/>
    <property type="match status" value="1"/>
</dbReference>
<name>A0A848H3A4_9BURK</name>
<organism evidence="5 6">
    <name type="scientific">Ramlibacter agri</name>
    <dbReference type="NCBI Taxonomy" id="2728837"/>
    <lineage>
        <taxon>Bacteria</taxon>
        <taxon>Pseudomonadati</taxon>
        <taxon>Pseudomonadota</taxon>
        <taxon>Betaproteobacteria</taxon>
        <taxon>Burkholderiales</taxon>
        <taxon>Comamonadaceae</taxon>
        <taxon>Ramlibacter</taxon>
    </lineage>
</organism>
<keyword evidence="1 5" id="KW-0489">Methyltransferase</keyword>
<dbReference type="Gene3D" id="3.40.50.150">
    <property type="entry name" value="Vaccinia Virus protein VP39"/>
    <property type="match status" value="1"/>
</dbReference>
<dbReference type="EMBL" id="JABBFX010000001">
    <property type="protein sequence ID" value="NML42268.1"/>
    <property type="molecule type" value="Genomic_DNA"/>
</dbReference>
<accession>A0A848H3A4</accession>
<dbReference type="SUPFAM" id="SSF53335">
    <property type="entry name" value="S-adenosyl-L-methionine-dependent methyltransferases"/>
    <property type="match status" value="1"/>
</dbReference>
<proteinExistence type="predicted"/>
<comment type="caution">
    <text evidence="5">The sequence shown here is derived from an EMBL/GenBank/DDBJ whole genome shotgun (WGS) entry which is preliminary data.</text>
</comment>
<keyword evidence="6" id="KW-1185">Reference proteome</keyword>
<evidence type="ECO:0000259" key="4">
    <source>
        <dbReference type="Pfam" id="PF13649"/>
    </source>
</evidence>
<evidence type="ECO:0000313" key="5">
    <source>
        <dbReference type="EMBL" id="NML42268.1"/>
    </source>
</evidence>
<dbReference type="Proteomes" id="UP000541185">
    <property type="component" value="Unassembled WGS sequence"/>
</dbReference>
<keyword evidence="3" id="KW-0949">S-adenosyl-L-methionine</keyword>
<dbReference type="PANTHER" id="PTHR43464:SF19">
    <property type="entry name" value="UBIQUINONE BIOSYNTHESIS O-METHYLTRANSFERASE, MITOCHONDRIAL"/>
    <property type="match status" value="1"/>
</dbReference>
<feature type="domain" description="Methyltransferase" evidence="4">
    <location>
        <begin position="49"/>
        <end position="144"/>
    </location>
</feature>